<gene>
    <name evidence="1" type="ORF">NCTC10112_00651</name>
</gene>
<organism evidence="1 2">
    <name type="scientific">Metamycoplasma orale</name>
    <name type="common">Mycoplasma orale</name>
    <dbReference type="NCBI Taxonomy" id="2121"/>
    <lineage>
        <taxon>Bacteria</taxon>
        <taxon>Bacillati</taxon>
        <taxon>Mycoplasmatota</taxon>
        <taxon>Mycoplasmoidales</taxon>
        <taxon>Metamycoplasmataceae</taxon>
        <taxon>Metamycoplasma</taxon>
    </lineage>
</organism>
<name>A0A448ZZJ8_METOS</name>
<keyword evidence="1" id="KW-0614">Plasmid</keyword>
<keyword evidence="2" id="KW-1185">Reference proteome</keyword>
<dbReference type="Proteomes" id="UP000290482">
    <property type="component" value="Plasmid 2"/>
</dbReference>
<proteinExistence type="predicted"/>
<reference evidence="1 2" key="1">
    <citation type="submission" date="2019-01" db="EMBL/GenBank/DDBJ databases">
        <authorList>
            <consortium name="Pathogen Informatics"/>
        </authorList>
    </citation>
    <scope>NUCLEOTIDE SEQUENCE [LARGE SCALE GENOMIC DNA]</scope>
    <source>
        <strain evidence="1 2">NCTC10112</strain>
        <plasmid evidence="2">2</plasmid>
    </source>
</reference>
<protein>
    <submittedName>
        <fullName evidence="1">Uncharacterized protein</fullName>
    </submittedName>
</protein>
<evidence type="ECO:0000313" key="2">
    <source>
        <dbReference type="Proteomes" id="UP000290482"/>
    </source>
</evidence>
<dbReference type="KEGG" id="mob:NCTC10112_00651"/>
<geneLocation type="plasmid" evidence="1">
    <name>2</name>
</geneLocation>
<accession>A0A448ZZJ8</accession>
<sequence length="145" mass="16280">MFNKYRVINIKINDTIKGFSTNAFANQNINIVSDSINSKTIIGDNAFTRLGMINGKDTLITSEFKEMNIESFQKLLNSYSGKILFSNDFAFDSISTTALVANSVEFENGIETINNIKWAENFKFGLDDLYDSKPTVKKIIIPNSV</sequence>
<dbReference type="EMBL" id="LR214941">
    <property type="protein sequence ID" value="VEU56667.1"/>
    <property type="molecule type" value="Genomic_DNA"/>
</dbReference>
<evidence type="ECO:0000313" key="1">
    <source>
        <dbReference type="EMBL" id="VEU56667.1"/>
    </source>
</evidence>
<dbReference type="AlphaFoldDB" id="A0A448ZZJ8"/>